<evidence type="ECO:0000313" key="8">
    <source>
        <dbReference type="EMBL" id="SEL39651.1"/>
    </source>
</evidence>
<dbReference type="PANTHER" id="PTHR10126">
    <property type="entry name" value="TATA-BOX BINDING PROTEIN"/>
    <property type="match status" value="1"/>
</dbReference>
<keyword evidence="4 7" id="KW-0238">DNA-binding</keyword>
<dbReference type="PRINTS" id="PR00686">
    <property type="entry name" value="TIFACTORIID"/>
</dbReference>
<gene>
    <name evidence="7" type="primary">tbp</name>
    <name evidence="9" type="ORF">KU306_17795</name>
    <name evidence="8" type="ORF">SAMN04488691_104210</name>
</gene>
<dbReference type="SUPFAM" id="SSF55945">
    <property type="entry name" value="TATA-box binding protein-like"/>
    <property type="match status" value="2"/>
</dbReference>
<dbReference type="NCBIfam" id="NF001593">
    <property type="entry name" value="PRK00394.1-2"/>
    <property type="match status" value="1"/>
</dbReference>
<dbReference type="FunFam" id="3.30.310.10:FF:000007">
    <property type="entry name" value="TATA-box-binding protein"/>
    <property type="match status" value="1"/>
</dbReference>
<accession>A0A1H7PUT3</accession>
<protein>
    <recommendedName>
        <fullName evidence="7">TATA-box-binding protein</fullName>
    </recommendedName>
    <alternativeName>
        <fullName evidence="7">Box A-binding protein</fullName>
        <shortName evidence="7">BAP</shortName>
    </alternativeName>
    <alternativeName>
        <fullName evidence="7">TATA sequence-binding protein</fullName>
        <shortName evidence="7">TBP</shortName>
    </alternativeName>
    <alternativeName>
        <fullName evidence="7">TATA-box factor</fullName>
    </alternativeName>
</protein>
<evidence type="ECO:0000256" key="7">
    <source>
        <dbReference type="HAMAP-Rule" id="MF_00408"/>
    </source>
</evidence>
<dbReference type="Pfam" id="PF00352">
    <property type="entry name" value="TBP"/>
    <property type="match status" value="2"/>
</dbReference>
<comment type="similarity">
    <text evidence="1 7">Belongs to the TBP family.</text>
</comment>
<dbReference type="Proteomes" id="UP000183894">
    <property type="component" value="Unassembled WGS sequence"/>
</dbReference>
<dbReference type="GO" id="GO:0003700">
    <property type="term" value="F:DNA-binding transcription factor activity"/>
    <property type="evidence" value="ECO:0007669"/>
    <property type="project" value="UniProtKB-UniRule"/>
</dbReference>
<keyword evidence="3 7" id="KW-0805">Transcription regulation</keyword>
<dbReference type="EMBL" id="CP078065">
    <property type="protein sequence ID" value="UVE52462.1"/>
    <property type="molecule type" value="Genomic_DNA"/>
</dbReference>
<evidence type="ECO:0000256" key="6">
    <source>
        <dbReference type="ARBA" id="ARBA00025680"/>
    </source>
</evidence>
<evidence type="ECO:0000256" key="5">
    <source>
        <dbReference type="ARBA" id="ARBA00023163"/>
    </source>
</evidence>
<sequence>MSGTDVVESIEIQNVVASTGIEQELDLKSLSLDMAGTEYNPDNFPGLVYRTSDPKSACLVFRSGKIVCTGADSVEGVHAALDILFEELSDLGIPLPDEPEITVQNIVSSADLRSNLNLNALAIGLGLEDVEYEPEQFPGLVYRLEEPSVVVLMFGSGKVVITGAKEVAQAEQAIEVVRDEVQKLGLLG</sequence>
<evidence type="ECO:0000256" key="4">
    <source>
        <dbReference type="ARBA" id="ARBA00023125"/>
    </source>
</evidence>
<dbReference type="CDD" id="cd04518">
    <property type="entry name" value="TBP_archaea"/>
    <property type="match status" value="1"/>
</dbReference>
<dbReference type="FunFam" id="3.30.310.10:FF:000010">
    <property type="entry name" value="TATA-box-binding protein"/>
    <property type="match status" value="1"/>
</dbReference>
<dbReference type="Proteomes" id="UP001058330">
    <property type="component" value="Plasmid pHl5678-2"/>
</dbReference>
<evidence type="ECO:0000313" key="9">
    <source>
        <dbReference type="EMBL" id="UVE52462.1"/>
    </source>
</evidence>
<geneLocation type="plasmid" evidence="9 11">
    <name>pHl5678-2</name>
</geneLocation>
<evidence type="ECO:0000256" key="2">
    <source>
        <dbReference type="ARBA" id="ARBA00022737"/>
    </source>
</evidence>
<name>A0A1H7PUT3_HALLR</name>
<proteinExistence type="inferred from homology"/>
<keyword evidence="2 7" id="KW-0677">Repeat</keyword>
<keyword evidence="5 7" id="KW-0804">Transcription</keyword>
<keyword evidence="11" id="KW-1185">Reference proteome</keyword>
<reference evidence="9" key="2">
    <citation type="submission" date="2021-07" db="EMBL/GenBank/DDBJ databases">
        <title>Studies on halocins as antimicrobial molecules from haloarchaea.</title>
        <authorList>
            <person name="Kumar S."/>
            <person name="Khare S.K."/>
        </authorList>
    </citation>
    <scope>NUCLEOTIDE SEQUENCE</scope>
    <source>
        <strain evidence="9">NCIM 5678</strain>
        <plasmid evidence="9">pHl5678-2</plasmid>
    </source>
</reference>
<comment type="function">
    <text evidence="6 7">General factor that plays a role in the activation of archaeal genes transcribed by RNA polymerase. Binds specifically to the TATA box promoter element which lies close to the position of transcription initiation.</text>
</comment>
<dbReference type="InterPro" id="IPR033711">
    <property type="entry name" value="TBP_archaea"/>
</dbReference>
<dbReference type="EMBL" id="FOAD01000004">
    <property type="protein sequence ID" value="SEL39651.1"/>
    <property type="molecule type" value="Genomic_DNA"/>
</dbReference>
<dbReference type="GO" id="GO:0006352">
    <property type="term" value="P:DNA-templated transcription initiation"/>
    <property type="evidence" value="ECO:0007669"/>
    <property type="project" value="InterPro"/>
</dbReference>
<dbReference type="Gene3D" id="3.30.310.10">
    <property type="entry name" value="TATA-Binding Protein"/>
    <property type="match status" value="2"/>
</dbReference>
<evidence type="ECO:0000256" key="3">
    <source>
        <dbReference type="ARBA" id="ARBA00023015"/>
    </source>
</evidence>
<dbReference type="RefSeq" id="WP_007541224.1">
    <property type="nucleotide sequence ID" value="NZ_CP078065.1"/>
</dbReference>
<reference evidence="8 10" key="1">
    <citation type="submission" date="2016-10" db="EMBL/GenBank/DDBJ databases">
        <authorList>
            <person name="de Groot N.N."/>
        </authorList>
    </citation>
    <scope>NUCLEOTIDE SEQUENCE [LARGE SCALE GENOMIC DNA]</scope>
    <source>
        <strain evidence="8 10">CDM_5</strain>
    </source>
</reference>
<dbReference type="AlphaFoldDB" id="A0A1H7PUT3"/>
<dbReference type="OrthoDB" id="350539at2157"/>
<evidence type="ECO:0000256" key="1">
    <source>
        <dbReference type="ARBA" id="ARBA00005560"/>
    </source>
</evidence>
<evidence type="ECO:0000313" key="11">
    <source>
        <dbReference type="Proteomes" id="UP001058330"/>
    </source>
</evidence>
<dbReference type="NCBIfam" id="NF001595">
    <property type="entry name" value="PRK00394.1-5"/>
    <property type="match status" value="1"/>
</dbReference>
<dbReference type="GeneID" id="74530810"/>
<dbReference type="GO" id="GO:0003677">
    <property type="term" value="F:DNA binding"/>
    <property type="evidence" value="ECO:0007669"/>
    <property type="project" value="UniProtKB-KW"/>
</dbReference>
<comment type="caution">
    <text evidence="7">Lacks conserved residue(s) required for the propagation of feature annotation.</text>
</comment>
<keyword evidence="9" id="KW-0614">Plasmid</keyword>
<evidence type="ECO:0000313" key="10">
    <source>
        <dbReference type="Proteomes" id="UP000183894"/>
    </source>
</evidence>
<dbReference type="InterPro" id="IPR012295">
    <property type="entry name" value="TBP_dom_sf"/>
</dbReference>
<dbReference type="HAMAP" id="MF_00408">
    <property type="entry name" value="TATA_bind_prot_arch"/>
    <property type="match status" value="1"/>
</dbReference>
<organism evidence="8 10">
    <name type="scientific">Haloferax larsenii</name>
    <dbReference type="NCBI Taxonomy" id="302484"/>
    <lineage>
        <taxon>Archaea</taxon>
        <taxon>Methanobacteriati</taxon>
        <taxon>Methanobacteriota</taxon>
        <taxon>Stenosarchaea group</taxon>
        <taxon>Halobacteria</taxon>
        <taxon>Halobacteriales</taxon>
        <taxon>Haloferacaceae</taxon>
        <taxon>Haloferax</taxon>
    </lineage>
</organism>
<dbReference type="InterPro" id="IPR000814">
    <property type="entry name" value="TBP"/>
</dbReference>
<feature type="repeat" description="1" evidence="7">
    <location>
        <begin position="12"/>
        <end position="88"/>
    </location>
</feature>
<dbReference type="NCBIfam" id="NF001597">
    <property type="entry name" value="PRK00394.2-2"/>
    <property type="match status" value="1"/>
</dbReference>